<feature type="transmembrane region" description="Helical" evidence="3">
    <location>
        <begin position="213"/>
        <end position="232"/>
    </location>
</feature>
<dbReference type="AlphaFoldDB" id="A0A9Q1QFV3"/>
<dbReference type="EMBL" id="JAKOGI010000201">
    <property type="protein sequence ID" value="KAJ8440041.1"/>
    <property type="molecule type" value="Genomic_DNA"/>
</dbReference>
<evidence type="ECO:0000256" key="2">
    <source>
        <dbReference type="SAM" id="MobiDB-lite"/>
    </source>
</evidence>
<organism evidence="5 6">
    <name type="scientific">Carnegiea gigantea</name>
    <dbReference type="NCBI Taxonomy" id="171969"/>
    <lineage>
        <taxon>Eukaryota</taxon>
        <taxon>Viridiplantae</taxon>
        <taxon>Streptophyta</taxon>
        <taxon>Embryophyta</taxon>
        <taxon>Tracheophyta</taxon>
        <taxon>Spermatophyta</taxon>
        <taxon>Magnoliopsida</taxon>
        <taxon>eudicotyledons</taxon>
        <taxon>Gunneridae</taxon>
        <taxon>Pentapetalae</taxon>
        <taxon>Caryophyllales</taxon>
        <taxon>Cactineae</taxon>
        <taxon>Cactaceae</taxon>
        <taxon>Cactoideae</taxon>
        <taxon>Echinocereeae</taxon>
        <taxon>Carnegiea</taxon>
    </lineage>
</organism>
<sequence>MAVIEREKLYVYDYVNPCYKAPTQRTIYMNAIHLMETHDSGVVDGDTGLVVGGDDLDEDFNRRILPPKNPRGGGRSKKRRVESQTQGWKPRRCSKCGDLGHYKNTCRNPRADVDADYPGDVVALEVKIVEHHDNYHRRYACCPKQDEYACGYFEEVDPQYPSRAMEVIDDLVADMREARDVLLEERNNQYWIEEEDGAVEDGMRTELHELKGVVGAAFAAIVVLVAALLVMWSL</sequence>
<evidence type="ECO:0000256" key="3">
    <source>
        <dbReference type="SAM" id="Phobius"/>
    </source>
</evidence>
<keyword evidence="1" id="KW-0863">Zinc-finger</keyword>
<keyword evidence="3" id="KW-0812">Transmembrane</keyword>
<gene>
    <name evidence="5" type="ORF">Cgig2_020529</name>
</gene>
<keyword evidence="1" id="KW-0862">Zinc</keyword>
<keyword evidence="1" id="KW-0479">Metal-binding</keyword>
<keyword evidence="3" id="KW-0472">Membrane</keyword>
<protein>
    <recommendedName>
        <fullName evidence="4">CCHC-type domain-containing protein</fullName>
    </recommendedName>
</protein>
<dbReference type="InterPro" id="IPR001878">
    <property type="entry name" value="Znf_CCHC"/>
</dbReference>
<evidence type="ECO:0000313" key="5">
    <source>
        <dbReference type="EMBL" id="KAJ8440041.1"/>
    </source>
</evidence>
<accession>A0A9Q1QFV3</accession>
<dbReference type="GO" id="GO:0008270">
    <property type="term" value="F:zinc ion binding"/>
    <property type="evidence" value="ECO:0007669"/>
    <property type="project" value="UniProtKB-KW"/>
</dbReference>
<dbReference type="SUPFAM" id="SSF57756">
    <property type="entry name" value="Retrovirus zinc finger-like domains"/>
    <property type="match status" value="1"/>
</dbReference>
<dbReference type="Proteomes" id="UP001153076">
    <property type="component" value="Unassembled WGS sequence"/>
</dbReference>
<dbReference type="OrthoDB" id="8026949at2759"/>
<proteinExistence type="predicted"/>
<dbReference type="PROSITE" id="PS50158">
    <property type="entry name" value="ZF_CCHC"/>
    <property type="match status" value="1"/>
</dbReference>
<dbReference type="GO" id="GO:0003676">
    <property type="term" value="F:nucleic acid binding"/>
    <property type="evidence" value="ECO:0007669"/>
    <property type="project" value="InterPro"/>
</dbReference>
<comment type="caution">
    <text evidence="5">The sequence shown here is derived from an EMBL/GenBank/DDBJ whole genome shotgun (WGS) entry which is preliminary data.</text>
</comment>
<dbReference type="InterPro" id="IPR036875">
    <property type="entry name" value="Znf_CCHC_sf"/>
</dbReference>
<evidence type="ECO:0000256" key="1">
    <source>
        <dbReference type="PROSITE-ProRule" id="PRU00047"/>
    </source>
</evidence>
<feature type="domain" description="CCHC-type" evidence="4">
    <location>
        <begin position="91"/>
        <end position="108"/>
    </location>
</feature>
<feature type="region of interest" description="Disordered" evidence="2">
    <location>
        <begin position="60"/>
        <end position="86"/>
    </location>
</feature>
<evidence type="ECO:0000313" key="6">
    <source>
        <dbReference type="Proteomes" id="UP001153076"/>
    </source>
</evidence>
<name>A0A9Q1QFV3_9CARY</name>
<keyword evidence="3" id="KW-1133">Transmembrane helix</keyword>
<evidence type="ECO:0000259" key="4">
    <source>
        <dbReference type="PROSITE" id="PS50158"/>
    </source>
</evidence>
<keyword evidence="6" id="KW-1185">Reference proteome</keyword>
<reference evidence="5" key="1">
    <citation type="submission" date="2022-04" db="EMBL/GenBank/DDBJ databases">
        <title>Carnegiea gigantea Genome sequencing and assembly v2.</title>
        <authorList>
            <person name="Copetti D."/>
            <person name="Sanderson M.J."/>
            <person name="Burquez A."/>
            <person name="Wojciechowski M.F."/>
        </authorList>
    </citation>
    <scope>NUCLEOTIDE SEQUENCE</scope>
    <source>
        <strain evidence="5">SGP5-SGP5p</strain>
        <tissue evidence="5">Aerial part</tissue>
    </source>
</reference>